<dbReference type="EMBL" id="CP121694">
    <property type="protein sequence ID" value="WRO22330.1"/>
    <property type="molecule type" value="Genomic_DNA"/>
</dbReference>
<dbReference type="GO" id="GO:0044341">
    <property type="term" value="P:sodium-dependent phosphate transport"/>
    <property type="evidence" value="ECO:0007669"/>
    <property type="project" value="InterPro"/>
</dbReference>
<evidence type="ECO:0000259" key="7">
    <source>
        <dbReference type="Pfam" id="PF01895"/>
    </source>
</evidence>
<keyword evidence="2" id="KW-1003">Cell membrane</keyword>
<dbReference type="PANTHER" id="PTHR10010">
    <property type="entry name" value="SOLUTE CARRIER FAMILY 34 SODIUM PHOSPHATE , MEMBER 2-RELATED"/>
    <property type="match status" value="1"/>
</dbReference>
<gene>
    <name evidence="8" type="ORF">MFMK1_002159</name>
</gene>
<feature type="transmembrane region" description="Helical" evidence="6">
    <location>
        <begin position="172"/>
        <end position="196"/>
    </location>
</feature>
<feature type="transmembrane region" description="Helical" evidence="6">
    <location>
        <begin position="208"/>
        <end position="227"/>
    </location>
</feature>
<name>A0AAU0UN27_9FIRM</name>
<feature type="transmembrane region" description="Helical" evidence="6">
    <location>
        <begin position="239"/>
        <end position="260"/>
    </location>
</feature>
<dbReference type="Gene3D" id="1.20.58.220">
    <property type="entry name" value="Phosphate transport system protein phou homolog 2, domain 2"/>
    <property type="match status" value="1"/>
</dbReference>
<keyword evidence="9" id="KW-1185">Reference proteome</keyword>
<organism evidence="8 9">
    <name type="scientific">Metallumcola ferriviriculae</name>
    <dbReference type="NCBI Taxonomy" id="3039180"/>
    <lineage>
        <taxon>Bacteria</taxon>
        <taxon>Bacillati</taxon>
        <taxon>Bacillota</taxon>
        <taxon>Clostridia</taxon>
        <taxon>Neomoorellales</taxon>
        <taxon>Desulfitibacteraceae</taxon>
        <taxon>Metallumcola</taxon>
    </lineage>
</organism>
<dbReference type="InterPro" id="IPR003841">
    <property type="entry name" value="Na/Pi_transpt"/>
</dbReference>
<sequence>MQLVFGLLGGLALFIYGMQNMGEGLQKSAGDKMRRILEILTGVPIIGVMVGALVTAIIQSSSATSVMVVGFVNAGLMTLKQAVGVVMGANIGTTITAQLIAFKLTHYIMPIIALGFALNFFAKKRGLKYLGQVILGFGILLLGMDLMKTAMLPLREFQGFRDFMANFSQYPLLGLGVGIFMTVAIQSSSATIGILIAMASQGLLPLDAALPILLGDNIGTTITALLASIGTNLTAKRAALAHIMFNLVGSLIFLLGMGFFKEWVLSISSSDISHQIANAHTSFNIINTLLFLPFVNIYVKFIEKILPGEVETEQFGPVFLDERMLKTPAIALSLANKEIARMAELAQRNVTDAMQGFFKQDERILKDVFEREDIIDNLEESITTYLAQIAQKGMDPALSNRHTGLLHAINDIERVGDHAENIAQMAMGRIEDTLPFTAQATEELQEMSAMVLETFAKAIESLKNEDQDVAQEVVQLERSVDVREKQLRRSHISRLNHGQCFTTSGIVFLDIISNLERIGDHSHNLANIVLGEI</sequence>
<feature type="transmembrane region" description="Helical" evidence="6">
    <location>
        <begin position="129"/>
        <end position="152"/>
    </location>
</feature>
<accession>A0AAU0UN27</accession>
<feature type="domain" description="PhoU" evidence="7">
    <location>
        <begin position="339"/>
        <end position="425"/>
    </location>
</feature>
<evidence type="ECO:0000256" key="3">
    <source>
        <dbReference type="ARBA" id="ARBA00022692"/>
    </source>
</evidence>
<evidence type="ECO:0000256" key="1">
    <source>
        <dbReference type="ARBA" id="ARBA00004651"/>
    </source>
</evidence>
<dbReference type="AlphaFoldDB" id="A0AAU0UN27"/>
<comment type="subcellular location">
    <subcellularLocation>
        <location evidence="1">Cell membrane</location>
        <topology evidence="1">Multi-pass membrane protein</topology>
    </subcellularLocation>
</comment>
<keyword evidence="4 6" id="KW-1133">Transmembrane helix</keyword>
<feature type="transmembrane region" description="Helical" evidence="6">
    <location>
        <begin position="36"/>
        <end position="58"/>
    </location>
</feature>
<evidence type="ECO:0000256" key="4">
    <source>
        <dbReference type="ARBA" id="ARBA00022989"/>
    </source>
</evidence>
<dbReference type="Proteomes" id="UP001329915">
    <property type="component" value="Chromosome"/>
</dbReference>
<evidence type="ECO:0000313" key="9">
    <source>
        <dbReference type="Proteomes" id="UP001329915"/>
    </source>
</evidence>
<dbReference type="GO" id="GO:0005886">
    <property type="term" value="C:plasma membrane"/>
    <property type="evidence" value="ECO:0007669"/>
    <property type="project" value="UniProtKB-SubCell"/>
</dbReference>
<dbReference type="Pfam" id="PF02690">
    <property type="entry name" value="Na_Pi_cotrans"/>
    <property type="match status" value="2"/>
</dbReference>
<dbReference type="GO" id="GO:0005436">
    <property type="term" value="F:sodium:phosphate symporter activity"/>
    <property type="evidence" value="ECO:0007669"/>
    <property type="project" value="InterPro"/>
</dbReference>
<dbReference type="RefSeq" id="WP_366921743.1">
    <property type="nucleotide sequence ID" value="NZ_CP121694.1"/>
</dbReference>
<dbReference type="InterPro" id="IPR038078">
    <property type="entry name" value="PhoU-like_sf"/>
</dbReference>
<reference evidence="8 9" key="1">
    <citation type="submission" date="2023-04" db="EMBL/GenBank/DDBJ databases">
        <authorList>
            <person name="Hsu D."/>
        </authorList>
    </citation>
    <scope>NUCLEOTIDE SEQUENCE [LARGE SCALE GENOMIC DNA]</scope>
    <source>
        <strain evidence="8 9">MK1</strain>
    </source>
</reference>
<proteinExistence type="predicted"/>
<evidence type="ECO:0000256" key="6">
    <source>
        <dbReference type="SAM" id="Phobius"/>
    </source>
</evidence>
<dbReference type="InterPro" id="IPR004633">
    <property type="entry name" value="NaPi_cotrn-rel/YqeW-like"/>
</dbReference>
<dbReference type="NCBIfam" id="TIGR00704">
    <property type="entry name" value="NaPi_cotrn_rel"/>
    <property type="match status" value="1"/>
</dbReference>
<keyword evidence="5 6" id="KW-0472">Membrane</keyword>
<evidence type="ECO:0000256" key="2">
    <source>
        <dbReference type="ARBA" id="ARBA00022475"/>
    </source>
</evidence>
<feature type="transmembrane region" description="Helical" evidence="6">
    <location>
        <begin position="70"/>
        <end position="92"/>
    </location>
</feature>
<dbReference type="KEGG" id="dbc:MFMK1_002159"/>
<dbReference type="InterPro" id="IPR026022">
    <property type="entry name" value="PhoU_dom"/>
</dbReference>
<dbReference type="NCBIfam" id="NF037997">
    <property type="entry name" value="Na_Pi_symport"/>
    <property type="match status" value="1"/>
</dbReference>
<dbReference type="PANTHER" id="PTHR10010:SF46">
    <property type="entry name" value="SODIUM-DEPENDENT PHOSPHATE TRANSPORT PROTEIN 2B"/>
    <property type="match status" value="1"/>
</dbReference>
<protein>
    <submittedName>
        <fullName evidence="8">Na/Pi cotransporter family protein</fullName>
    </submittedName>
</protein>
<evidence type="ECO:0000256" key="5">
    <source>
        <dbReference type="ARBA" id="ARBA00023136"/>
    </source>
</evidence>
<feature type="domain" description="PhoU" evidence="7">
    <location>
        <begin position="444"/>
        <end position="529"/>
    </location>
</feature>
<evidence type="ECO:0000313" key="8">
    <source>
        <dbReference type="EMBL" id="WRO22330.1"/>
    </source>
</evidence>
<feature type="transmembrane region" description="Helical" evidence="6">
    <location>
        <begin position="104"/>
        <end position="122"/>
    </location>
</feature>
<dbReference type="Pfam" id="PF01895">
    <property type="entry name" value="PhoU"/>
    <property type="match status" value="2"/>
</dbReference>
<dbReference type="SUPFAM" id="SSF109755">
    <property type="entry name" value="PhoU-like"/>
    <property type="match status" value="1"/>
</dbReference>
<keyword evidence="3 6" id="KW-0812">Transmembrane</keyword>